<evidence type="ECO:0000256" key="1">
    <source>
        <dbReference type="SAM" id="MobiDB-lite"/>
    </source>
</evidence>
<feature type="transmembrane region" description="Helical" evidence="2">
    <location>
        <begin position="66"/>
        <end position="88"/>
    </location>
</feature>
<evidence type="ECO:0008006" key="5">
    <source>
        <dbReference type="Google" id="ProtNLM"/>
    </source>
</evidence>
<gene>
    <name evidence="3" type="ORF">TW77_02510</name>
</gene>
<dbReference type="Proteomes" id="UP000033452">
    <property type="component" value="Unassembled WGS sequence"/>
</dbReference>
<dbReference type="AlphaFoldDB" id="A0A0F4QYA2"/>
<evidence type="ECO:0000256" key="2">
    <source>
        <dbReference type="SAM" id="Phobius"/>
    </source>
</evidence>
<keyword evidence="2" id="KW-0472">Membrane</keyword>
<keyword evidence="2" id="KW-0812">Transmembrane</keyword>
<keyword evidence="2" id="KW-1133">Transmembrane helix</keyword>
<sequence length="90" mass="10205">MPSPPKRAAKGHVSDHGSALNKALSPDKRRQFAQKANQAYEKKHPEETNIKKEIAKNKAEREAKSVVYKLELVLFFIVLGAILFRVVFMD</sequence>
<protein>
    <recommendedName>
        <fullName evidence="5">DUF2956 domain-containing protein</fullName>
    </recommendedName>
</protein>
<comment type="caution">
    <text evidence="3">The sequence shown here is derived from an EMBL/GenBank/DDBJ whole genome shotgun (WGS) entry which is preliminary data.</text>
</comment>
<proteinExistence type="predicted"/>
<feature type="region of interest" description="Disordered" evidence="1">
    <location>
        <begin position="1"/>
        <end position="53"/>
    </location>
</feature>
<feature type="compositionally biased region" description="Basic and acidic residues" evidence="1">
    <location>
        <begin position="40"/>
        <end position="53"/>
    </location>
</feature>
<dbReference type="EMBL" id="JXYA01000004">
    <property type="protein sequence ID" value="KJZ12671.1"/>
    <property type="molecule type" value="Genomic_DNA"/>
</dbReference>
<reference evidence="3 4" key="1">
    <citation type="journal article" date="2015" name="BMC Genomics">
        <title>Genome mining reveals unlocked bioactive potential of marine Gram-negative bacteria.</title>
        <authorList>
            <person name="Machado H."/>
            <person name="Sonnenschein E.C."/>
            <person name="Melchiorsen J."/>
            <person name="Gram L."/>
        </authorList>
    </citation>
    <scope>NUCLEOTIDE SEQUENCE [LARGE SCALE GENOMIC DNA]</scope>
    <source>
        <strain evidence="3 4">S2471</strain>
    </source>
</reference>
<accession>A0A0F4QYA2</accession>
<evidence type="ECO:0000313" key="3">
    <source>
        <dbReference type="EMBL" id="KJZ12671.1"/>
    </source>
</evidence>
<evidence type="ECO:0000313" key="4">
    <source>
        <dbReference type="Proteomes" id="UP000033452"/>
    </source>
</evidence>
<name>A0A0F4QYA2_9GAMM</name>
<organism evidence="3 4">
    <name type="scientific">Pseudoalteromonas rubra</name>
    <dbReference type="NCBI Taxonomy" id="43658"/>
    <lineage>
        <taxon>Bacteria</taxon>
        <taxon>Pseudomonadati</taxon>
        <taxon>Pseudomonadota</taxon>
        <taxon>Gammaproteobacteria</taxon>
        <taxon>Alteromonadales</taxon>
        <taxon>Pseudoalteromonadaceae</taxon>
        <taxon>Pseudoalteromonas</taxon>
    </lineage>
</organism>
<keyword evidence="4" id="KW-1185">Reference proteome</keyword>
<dbReference type="PATRIC" id="fig|43658.5.peg.528"/>